<accession>A0A7K9CBL9</accession>
<dbReference type="OrthoDB" id="194358at2759"/>
<dbReference type="AlphaFoldDB" id="A0A7K9CBL9"/>
<feature type="non-terminal residue" evidence="1">
    <location>
        <position position="1"/>
    </location>
</feature>
<proteinExistence type="predicted"/>
<sequence>ELVLKVRVQNLRDSDFIEIELDRQELTYQDLLRVSCCELGIKPEHVEKIRKLPNTLVRKDKDVARLQDFQELELVLLRSAASPLASRACYSSTASRLTY</sequence>
<dbReference type="EMBL" id="VWZI01015955">
    <property type="protein sequence ID" value="NXG49459.1"/>
    <property type="molecule type" value="Genomic_DNA"/>
</dbReference>
<name>A0A7K9CBL9_9PICI</name>
<evidence type="ECO:0000313" key="2">
    <source>
        <dbReference type="Proteomes" id="UP000574528"/>
    </source>
</evidence>
<evidence type="ECO:0000313" key="1">
    <source>
        <dbReference type="EMBL" id="NXG49459.1"/>
    </source>
</evidence>
<dbReference type="PANTHER" id="PTHR24192">
    <property type="entry name" value="ANKYRIN REPEAT DOMAIN 40"/>
    <property type="match status" value="1"/>
</dbReference>
<organism evidence="1 2">
    <name type="scientific">Psilopogon haemacephalus</name>
    <name type="common">coppersmith barbet</name>
    <dbReference type="NCBI Taxonomy" id="2585815"/>
    <lineage>
        <taxon>Eukaryota</taxon>
        <taxon>Metazoa</taxon>
        <taxon>Chordata</taxon>
        <taxon>Craniata</taxon>
        <taxon>Vertebrata</taxon>
        <taxon>Euteleostomi</taxon>
        <taxon>Archelosauria</taxon>
        <taxon>Archosauria</taxon>
        <taxon>Dinosauria</taxon>
        <taxon>Saurischia</taxon>
        <taxon>Theropoda</taxon>
        <taxon>Coelurosauria</taxon>
        <taxon>Aves</taxon>
        <taxon>Neognathae</taxon>
        <taxon>Neoaves</taxon>
        <taxon>Telluraves</taxon>
        <taxon>Coraciimorphae</taxon>
        <taxon>Piciformes</taxon>
        <taxon>Megalaimidae</taxon>
        <taxon>Psilopogon</taxon>
    </lineage>
</organism>
<reference evidence="1 2" key="1">
    <citation type="submission" date="2019-09" db="EMBL/GenBank/DDBJ databases">
        <title>Bird 10,000 Genomes (B10K) Project - Family phase.</title>
        <authorList>
            <person name="Zhang G."/>
        </authorList>
    </citation>
    <scope>NUCLEOTIDE SEQUENCE [LARGE SCALE GENOMIC DNA]</scope>
    <source>
        <strain evidence="1">B10K-DU-001-24</strain>
        <tissue evidence="1">Muscle</tissue>
    </source>
</reference>
<dbReference type="Proteomes" id="UP000574528">
    <property type="component" value="Unassembled WGS sequence"/>
</dbReference>
<dbReference type="InterPro" id="IPR039195">
    <property type="entry name" value="ANKRD40"/>
</dbReference>
<feature type="non-terminal residue" evidence="1">
    <location>
        <position position="99"/>
    </location>
</feature>
<protein>
    <submittedName>
        <fullName evidence="1">ANR40 protein</fullName>
    </submittedName>
</protein>
<gene>
    <name evidence="1" type="primary">Ankrd40_0</name>
    <name evidence="1" type="ORF">PSIHAE_R00552</name>
</gene>
<comment type="caution">
    <text evidence="1">The sequence shown here is derived from an EMBL/GenBank/DDBJ whole genome shotgun (WGS) entry which is preliminary data.</text>
</comment>
<keyword evidence="2" id="KW-1185">Reference proteome</keyword>
<dbReference type="PANTHER" id="PTHR24192:SF3">
    <property type="entry name" value="ANKYRIN REPEAT DOMAIN 40"/>
    <property type="match status" value="1"/>
</dbReference>